<dbReference type="Pfam" id="PF00857">
    <property type="entry name" value="Isochorismatase"/>
    <property type="match status" value="1"/>
</dbReference>
<dbReference type="InterPro" id="IPR036380">
    <property type="entry name" value="Isochorismatase-like_sf"/>
</dbReference>
<sequence>MDLNPPSLLCSAEHSQLLVVDIQTKLAVAMDADTRLEVYRRAGSLAQGAGVLGIPVTVTEQYPRGIGHTAGEIQGMLPEAVQVLEKTTFSCCRDAGIMDAVKRAERPQVVICGMESHVCVLQTALLLVEAGFQVFVVEDAVCSRDPRNKANALARMARAGVIITNFESVLFEWLADSRHPKFKTILNLIR</sequence>
<organism evidence="2 3">
    <name type="scientific">Ectothiorhodospira magna</name>
    <dbReference type="NCBI Taxonomy" id="867345"/>
    <lineage>
        <taxon>Bacteria</taxon>
        <taxon>Pseudomonadati</taxon>
        <taxon>Pseudomonadota</taxon>
        <taxon>Gammaproteobacteria</taxon>
        <taxon>Chromatiales</taxon>
        <taxon>Ectothiorhodospiraceae</taxon>
        <taxon>Ectothiorhodospira</taxon>
    </lineage>
</organism>
<dbReference type="PANTHER" id="PTHR14119">
    <property type="entry name" value="HYDROLASE"/>
    <property type="match status" value="1"/>
</dbReference>
<dbReference type="Proteomes" id="UP000199496">
    <property type="component" value="Unassembled WGS sequence"/>
</dbReference>
<keyword evidence="3" id="KW-1185">Reference proteome</keyword>
<evidence type="ECO:0000313" key="2">
    <source>
        <dbReference type="EMBL" id="SEQ27342.1"/>
    </source>
</evidence>
<protein>
    <submittedName>
        <fullName evidence="2">Nicotinamidase-related amidase</fullName>
    </submittedName>
</protein>
<evidence type="ECO:0000259" key="1">
    <source>
        <dbReference type="Pfam" id="PF00857"/>
    </source>
</evidence>
<name>A0A1H9EP08_9GAMM</name>
<dbReference type="STRING" id="867345.SAMN05421693_12243"/>
<evidence type="ECO:0000313" key="3">
    <source>
        <dbReference type="Proteomes" id="UP000199496"/>
    </source>
</evidence>
<feature type="domain" description="Isochorismatase-like" evidence="1">
    <location>
        <begin position="16"/>
        <end position="165"/>
    </location>
</feature>
<dbReference type="InterPro" id="IPR000868">
    <property type="entry name" value="Isochorismatase-like_dom"/>
</dbReference>
<dbReference type="PANTHER" id="PTHR14119:SF3">
    <property type="entry name" value="ISOCHORISMATASE DOMAIN-CONTAINING PROTEIN 2"/>
    <property type="match status" value="1"/>
</dbReference>
<gene>
    <name evidence="2" type="ORF">SAMN05421693_12243</name>
</gene>
<dbReference type="EMBL" id="FOFO01000022">
    <property type="protein sequence ID" value="SEQ27342.1"/>
    <property type="molecule type" value="Genomic_DNA"/>
</dbReference>
<proteinExistence type="predicted"/>
<dbReference type="SUPFAM" id="SSF52499">
    <property type="entry name" value="Isochorismatase-like hydrolases"/>
    <property type="match status" value="1"/>
</dbReference>
<dbReference type="Gene3D" id="3.40.50.850">
    <property type="entry name" value="Isochorismatase-like"/>
    <property type="match status" value="1"/>
</dbReference>
<dbReference type="InterPro" id="IPR050993">
    <property type="entry name" value="Isochorismatase_domain"/>
</dbReference>
<dbReference type="AlphaFoldDB" id="A0A1H9EP08"/>
<dbReference type="RefSeq" id="WP_090208107.1">
    <property type="nucleotide sequence ID" value="NZ_FOFO01000022.1"/>
</dbReference>
<dbReference type="OrthoDB" id="9796958at2"/>
<accession>A0A1H9EP08</accession>
<reference evidence="2 3" key="1">
    <citation type="submission" date="2016-10" db="EMBL/GenBank/DDBJ databases">
        <authorList>
            <person name="de Groot N.N."/>
        </authorList>
    </citation>
    <scope>NUCLEOTIDE SEQUENCE [LARGE SCALE GENOMIC DNA]</scope>
    <source>
        <strain evidence="2 3">B7-7</strain>
    </source>
</reference>
<dbReference type="CDD" id="cd01012">
    <property type="entry name" value="YcaC_related"/>
    <property type="match status" value="1"/>
</dbReference>